<keyword evidence="11" id="KW-0902">Two-component regulatory system</keyword>
<evidence type="ECO:0000256" key="5">
    <source>
        <dbReference type="ARBA" id="ARBA00022679"/>
    </source>
</evidence>
<dbReference type="SMART" id="SM00448">
    <property type="entry name" value="REC"/>
    <property type="match status" value="1"/>
</dbReference>
<dbReference type="InterPro" id="IPR011006">
    <property type="entry name" value="CheY-like_superfamily"/>
</dbReference>
<feature type="compositionally biased region" description="Pro residues" evidence="15">
    <location>
        <begin position="1169"/>
        <end position="1178"/>
    </location>
</feature>
<feature type="region of interest" description="Disordered" evidence="15">
    <location>
        <begin position="474"/>
        <end position="507"/>
    </location>
</feature>
<keyword evidence="9" id="KW-0067">ATP-binding</keyword>
<dbReference type="InterPro" id="IPR005467">
    <property type="entry name" value="His_kinase_dom"/>
</dbReference>
<evidence type="ECO:0000313" key="20">
    <source>
        <dbReference type="Proteomes" id="UP001221413"/>
    </source>
</evidence>
<keyword evidence="20" id="KW-1185">Reference proteome</keyword>
<organism evidence="19 20">
    <name type="scientific">Drechslerella dactyloides</name>
    <name type="common">Nematode-trapping fungus</name>
    <name type="synonym">Arthrobotrys dactyloides</name>
    <dbReference type="NCBI Taxonomy" id="74499"/>
    <lineage>
        <taxon>Eukaryota</taxon>
        <taxon>Fungi</taxon>
        <taxon>Dikarya</taxon>
        <taxon>Ascomycota</taxon>
        <taxon>Pezizomycotina</taxon>
        <taxon>Orbiliomycetes</taxon>
        <taxon>Orbiliales</taxon>
        <taxon>Orbiliaceae</taxon>
        <taxon>Drechslerella</taxon>
    </lineage>
</organism>
<feature type="compositionally biased region" description="Polar residues" evidence="15">
    <location>
        <begin position="1"/>
        <end position="17"/>
    </location>
</feature>
<feature type="region of interest" description="Disordered" evidence="15">
    <location>
        <begin position="1"/>
        <end position="56"/>
    </location>
</feature>
<dbReference type="SUPFAM" id="SSF55874">
    <property type="entry name" value="ATPase domain of HSP90 chaperone/DNA topoisomerase II/histidine kinase"/>
    <property type="match status" value="2"/>
</dbReference>
<dbReference type="InterPro" id="IPR003594">
    <property type="entry name" value="HATPase_dom"/>
</dbReference>
<keyword evidence="12 16" id="KW-0472">Membrane</keyword>
<dbReference type="PANTHER" id="PTHR43047:SF72">
    <property type="entry name" value="OSMOSENSING HISTIDINE PROTEIN KINASE SLN1"/>
    <property type="match status" value="1"/>
</dbReference>
<proteinExistence type="predicted"/>
<keyword evidence="6 16" id="KW-0812">Transmembrane</keyword>
<dbReference type="SUPFAM" id="SSF52172">
    <property type="entry name" value="CheY-like"/>
    <property type="match status" value="1"/>
</dbReference>
<evidence type="ECO:0000256" key="3">
    <source>
        <dbReference type="ARBA" id="ARBA00012438"/>
    </source>
</evidence>
<feature type="transmembrane region" description="Helical" evidence="16">
    <location>
        <begin position="439"/>
        <end position="459"/>
    </location>
</feature>
<dbReference type="GO" id="GO:0009927">
    <property type="term" value="F:histidine phosphotransfer kinase activity"/>
    <property type="evidence" value="ECO:0007669"/>
    <property type="project" value="TreeGrafter"/>
</dbReference>
<dbReference type="Gene3D" id="3.30.565.10">
    <property type="entry name" value="Histidine kinase-like ATPase, C-terminal domain"/>
    <property type="match status" value="1"/>
</dbReference>
<feature type="compositionally biased region" description="Basic and acidic residues" evidence="15">
    <location>
        <begin position="20"/>
        <end position="34"/>
    </location>
</feature>
<dbReference type="FunFam" id="3.40.50.2300:FF:000289">
    <property type="entry name" value="Osmosensing histidine protein kinase SLN1"/>
    <property type="match status" value="1"/>
</dbReference>
<feature type="compositionally biased region" description="Basic and acidic residues" evidence="15">
    <location>
        <begin position="722"/>
        <end position="735"/>
    </location>
</feature>
<dbReference type="InterPro" id="IPR036097">
    <property type="entry name" value="HisK_dim/P_sf"/>
</dbReference>
<protein>
    <recommendedName>
        <fullName evidence="3">histidine kinase</fullName>
        <ecNumber evidence="3">2.7.13.3</ecNumber>
    </recommendedName>
</protein>
<dbReference type="AlphaFoldDB" id="A0AAD6J516"/>
<feature type="modified residue" description="4-aspartylphosphate" evidence="14">
    <location>
        <position position="1056"/>
    </location>
</feature>
<evidence type="ECO:0000256" key="1">
    <source>
        <dbReference type="ARBA" id="ARBA00000085"/>
    </source>
</evidence>
<dbReference type="Pfam" id="PF00512">
    <property type="entry name" value="HisKA"/>
    <property type="match status" value="1"/>
</dbReference>
<evidence type="ECO:0000259" key="17">
    <source>
        <dbReference type="PROSITE" id="PS50109"/>
    </source>
</evidence>
<evidence type="ECO:0000259" key="18">
    <source>
        <dbReference type="PROSITE" id="PS50110"/>
    </source>
</evidence>
<dbReference type="InterPro" id="IPR003661">
    <property type="entry name" value="HisK_dim/P_dom"/>
</dbReference>
<keyword evidence="5" id="KW-0808">Transferase</keyword>
<evidence type="ECO:0000256" key="13">
    <source>
        <dbReference type="ARBA" id="ARBA00023180"/>
    </source>
</evidence>
<keyword evidence="4 14" id="KW-0597">Phosphoprotein</keyword>
<accession>A0AAD6J516</accession>
<evidence type="ECO:0000256" key="12">
    <source>
        <dbReference type="ARBA" id="ARBA00023136"/>
    </source>
</evidence>
<sequence>MSESQPQAVDGVSSSLDSAAEEKAVHHNDRHRPNGIDARQTHSFSSSSSPRNPISRWFANRRGKPFRLRIKIQNQLSFLVAIFTLTAVGALAGISWRNNLGFIKDSSTTRLSITADLKRSQMVQAIETLETLASSIATRSAPLSLLNRYYKNNVSDTTWQYTIEDIGTALSSQRFYVAATLYNSNLTEAVLNVTAKPPRDPNFQDPENGSNTIEILYDNSGAPQAANWNGHNDLPDLLYPRASNVSETSSDRIAMFNQYSIEARRSLLLGPVMVNSTYYILSFTVPVHNTTGNGVLLGFWTVLLDAKLLVDIVNTTQGMGDTGQTLLVGPNTITNVFEPNDRVFTDDTEFRYLLPPALTPTLFGTVEKMGSFQAVKACYLNANESEDAIAELDTRNAQNQRVSVGFSIIGSSTKFADWALIVEMQNSEIYAPISKIQQLLIATVFGVVGGILLFIYPLARWAVAPITRLRGATERTTQPPGYDEMGNDISGNDDPESGRRNSSQRGFRIPLKVPERKHIIHDELTDLTRTYNLMTEELTRHYDELEDRVFQRTREIEAQRKVAEEANEAKTIFIANISHELRTPLNGILGMCSVLMGEKDPSKLQHSLRIIEKSGELLLALLTDLLTFSKNQYGNHVILEERNFRLSDVTSQITAIFGKQASEKHIDLSVTVTPSQFLDSTVFFGDSNRLMQILINLVGNSLKFTETGSVGMKVIVRENHGREEDLRRANSESSRHSKLLHPRNSVRSTSGMGGKPPSRSASLSGSHLMKGDTLAEKLTNVISRTTSLVPSPHDRTNNVSEEEVSLGKETLTSNVEAQYIAEFWVEDTGPGIPADLHKSVFEPFTQGDRSLSRKHGGTGLGLSICRQLASLLKGTVALTRSDSSGSQFCLTIPLKVAREGTSGRDSLASSFDNAVVDLGVAAALSSTNALVSEKDLGRVLPTHRGWNLAKKSREDLSLPALDAGGSGSAKTDEKATTAIAKSPVKFLELPPNPLLQTEKIRVLVAEDNPVNQEVVSRMLRLESVYDITIAKDGQEAVNRVKEALAEGKHFHIILMDVQMPTLDGIQATSAIRSLGYRAPIVALSAYSTENNIKECYDSGMDYFISKPVKKSQLRIVLKRYCSTIREEESTPGSEVESTLSTSPAQTPSIETALLGASPEQTSPDTTTSSPPPSQPINS</sequence>
<comment type="subcellular location">
    <subcellularLocation>
        <location evidence="2">Membrane</location>
    </subcellularLocation>
</comment>
<dbReference type="PRINTS" id="PR00344">
    <property type="entry name" value="BCTRLSENSOR"/>
</dbReference>
<keyword evidence="10 16" id="KW-1133">Transmembrane helix</keyword>
<evidence type="ECO:0000256" key="15">
    <source>
        <dbReference type="SAM" id="MobiDB-lite"/>
    </source>
</evidence>
<keyword evidence="13" id="KW-0325">Glycoprotein</keyword>
<dbReference type="Gene3D" id="6.10.340.10">
    <property type="match status" value="1"/>
</dbReference>
<comment type="catalytic activity">
    <reaction evidence="1">
        <text>ATP + protein L-histidine = ADP + protein N-phospho-L-histidine.</text>
        <dbReference type="EC" id="2.7.13.3"/>
    </reaction>
</comment>
<feature type="domain" description="Histidine kinase" evidence="17">
    <location>
        <begin position="576"/>
        <end position="896"/>
    </location>
</feature>
<evidence type="ECO:0000256" key="14">
    <source>
        <dbReference type="PROSITE-ProRule" id="PRU00169"/>
    </source>
</evidence>
<evidence type="ECO:0000256" key="6">
    <source>
        <dbReference type="ARBA" id="ARBA00022692"/>
    </source>
</evidence>
<evidence type="ECO:0000256" key="4">
    <source>
        <dbReference type="ARBA" id="ARBA00022553"/>
    </source>
</evidence>
<evidence type="ECO:0000256" key="10">
    <source>
        <dbReference type="ARBA" id="ARBA00022989"/>
    </source>
</evidence>
<dbReference type="CDD" id="cd00082">
    <property type="entry name" value="HisKA"/>
    <property type="match status" value="1"/>
</dbReference>
<dbReference type="Pfam" id="PF02518">
    <property type="entry name" value="HATPase_c"/>
    <property type="match status" value="1"/>
</dbReference>
<dbReference type="Proteomes" id="UP001221413">
    <property type="component" value="Unassembled WGS sequence"/>
</dbReference>
<keyword evidence="8" id="KW-0418">Kinase</keyword>
<evidence type="ECO:0000256" key="11">
    <source>
        <dbReference type="ARBA" id="ARBA00023012"/>
    </source>
</evidence>
<dbReference type="SUPFAM" id="SSF47384">
    <property type="entry name" value="Homodimeric domain of signal transducing histidine kinase"/>
    <property type="match status" value="1"/>
</dbReference>
<evidence type="ECO:0000256" key="16">
    <source>
        <dbReference type="SAM" id="Phobius"/>
    </source>
</evidence>
<dbReference type="InterPro" id="IPR001789">
    <property type="entry name" value="Sig_transdc_resp-reg_receiver"/>
</dbReference>
<feature type="compositionally biased region" description="Polar residues" evidence="15">
    <location>
        <begin position="1130"/>
        <end position="1149"/>
    </location>
</feature>
<name>A0AAD6J516_DREDA</name>
<dbReference type="GO" id="GO:0005524">
    <property type="term" value="F:ATP binding"/>
    <property type="evidence" value="ECO:0007669"/>
    <property type="project" value="UniProtKB-KW"/>
</dbReference>
<keyword evidence="7" id="KW-0547">Nucleotide-binding</keyword>
<dbReference type="PANTHER" id="PTHR43047">
    <property type="entry name" value="TWO-COMPONENT HISTIDINE PROTEIN KINASE"/>
    <property type="match status" value="1"/>
</dbReference>
<comment type="caution">
    <text evidence="19">The sequence shown here is derived from an EMBL/GenBank/DDBJ whole genome shotgun (WGS) entry which is preliminary data.</text>
</comment>
<feature type="region of interest" description="Disordered" evidence="15">
    <location>
        <begin position="1126"/>
        <end position="1178"/>
    </location>
</feature>
<feature type="domain" description="Response regulatory" evidence="18">
    <location>
        <begin position="1001"/>
        <end position="1121"/>
    </location>
</feature>
<dbReference type="EC" id="2.7.13.3" evidence="3"/>
<dbReference type="Gene3D" id="1.10.287.130">
    <property type="match status" value="1"/>
</dbReference>
<dbReference type="EMBL" id="JAQGDS010000001">
    <property type="protein sequence ID" value="KAJ6264365.1"/>
    <property type="molecule type" value="Genomic_DNA"/>
</dbReference>
<dbReference type="SMART" id="SM00387">
    <property type="entry name" value="HATPase_c"/>
    <property type="match status" value="1"/>
</dbReference>
<dbReference type="InterPro" id="IPR004358">
    <property type="entry name" value="Sig_transdc_His_kin-like_C"/>
</dbReference>
<dbReference type="FunFam" id="1.10.287.130:FF:000004">
    <property type="entry name" value="Ethylene receptor 1"/>
    <property type="match status" value="1"/>
</dbReference>
<evidence type="ECO:0000256" key="7">
    <source>
        <dbReference type="ARBA" id="ARBA00022741"/>
    </source>
</evidence>
<dbReference type="GO" id="GO:0005886">
    <property type="term" value="C:plasma membrane"/>
    <property type="evidence" value="ECO:0007669"/>
    <property type="project" value="UniProtKB-ARBA"/>
</dbReference>
<evidence type="ECO:0000256" key="8">
    <source>
        <dbReference type="ARBA" id="ARBA00022777"/>
    </source>
</evidence>
<dbReference type="Pfam" id="PF00072">
    <property type="entry name" value="Response_reg"/>
    <property type="match status" value="1"/>
</dbReference>
<reference evidence="19" key="1">
    <citation type="submission" date="2023-01" db="EMBL/GenBank/DDBJ databases">
        <title>The chitinases involved in constricting ring structure development in the nematode-trapping fungus Drechslerella dactyloides.</title>
        <authorList>
            <person name="Wang R."/>
            <person name="Zhang L."/>
            <person name="Tang P."/>
            <person name="Li S."/>
            <person name="Liang L."/>
        </authorList>
    </citation>
    <scope>NUCLEOTIDE SEQUENCE</scope>
    <source>
        <strain evidence="19">YMF1.00031</strain>
    </source>
</reference>
<dbReference type="CDD" id="cd17546">
    <property type="entry name" value="REC_hyHK_CKI1_RcsC-like"/>
    <property type="match status" value="1"/>
</dbReference>
<dbReference type="InterPro" id="IPR036890">
    <property type="entry name" value="HATPase_C_sf"/>
</dbReference>
<dbReference type="Gene3D" id="3.40.50.2300">
    <property type="match status" value="1"/>
</dbReference>
<evidence type="ECO:0000256" key="2">
    <source>
        <dbReference type="ARBA" id="ARBA00004370"/>
    </source>
</evidence>
<dbReference type="GO" id="GO:0007234">
    <property type="term" value="P:osmosensory signaling via phosphorelay pathway"/>
    <property type="evidence" value="ECO:0007669"/>
    <property type="project" value="UniProtKB-ARBA"/>
</dbReference>
<feature type="compositionally biased region" description="Low complexity" evidence="15">
    <location>
        <begin position="1157"/>
        <end position="1168"/>
    </location>
</feature>
<evidence type="ECO:0000256" key="9">
    <source>
        <dbReference type="ARBA" id="ARBA00022840"/>
    </source>
</evidence>
<feature type="transmembrane region" description="Helical" evidence="16">
    <location>
        <begin position="76"/>
        <end position="96"/>
    </location>
</feature>
<gene>
    <name evidence="19" type="ORF">Dda_0510</name>
</gene>
<dbReference type="GO" id="GO:0000155">
    <property type="term" value="F:phosphorelay sensor kinase activity"/>
    <property type="evidence" value="ECO:0007669"/>
    <property type="project" value="InterPro"/>
</dbReference>
<evidence type="ECO:0000313" key="19">
    <source>
        <dbReference type="EMBL" id="KAJ6264365.1"/>
    </source>
</evidence>
<dbReference type="SMART" id="SM00388">
    <property type="entry name" value="HisKA"/>
    <property type="match status" value="1"/>
</dbReference>
<dbReference type="PROSITE" id="PS50109">
    <property type="entry name" value="HIS_KIN"/>
    <property type="match status" value="1"/>
</dbReference>
<dbReference type="PROSITE" id="PS50110">
    <property type="entry name" value="RESPONSE_REGULATORY"/>
    <property type="match status" value="1"/>
</dbReference>
<feature type="region of interest" description="Disordered" evidence="15">
    <location>
        <begin position="722"/>
        <end position="767"/>
    </location>
</feature>